<name>A0A5C4N854_9RHOB</name>
<dbReference type="AlphaFoldDB" id="A0A5C4N854"/>
<comment type="caution">
    <text evidence="1">The sequence shown here is derived from an EMBL/GenBank/DDBJ whole genome shotgun (WGS) entry which is preliminary data.</text>
</comment>
<accession>A0A5C4N854</accession>
<keyword evidence="2" id="KW-1185">Reference proteome</keyword>
<dbReference type="OrthoDB" id="7874857at2"/>
<gene>
    <name evidence="1" type="ORF">FHG71_13705</name>
</gene>
<evidence type="ECO:0000313" key="2">
    <source>
        <dbReference type="Proteomes" id="UP000305709"/>
    </source>
</evidence>
<evidence type="ECO:0000313" key="1">
    <source>
        <dbReference type="EMBL" id="TNC69867.1"/>
    </source>
</evidence>
<reference evidence="1 2" key="1">
    <citation type="submission" date="2019-06" db="EMBL/GenBank/DDBJ databases">
        <authorList>
            <person name="Jiang L."/>
        </authorList>
    </citation>
    <scope>NUCLEOTIDE SEQUENCE [LARGE SCALE GENOMIC DNA]</scope>
    <source>
        <strain evidence="1 2">YIM 48858</strain>
    </source>
</reference>
<dbReference type="EMBL" id="VDFV01000020">
    <property type="protein sequence ID" value="TNC69867.1"/>
    <property type="molecule type" value="Genomic_DNA"/>
</dbReference>
<protein>
    <submittedName>
        <fullName evidence="1">Uncharacterized protein</fullName>
    </submittedName>
</protein>
<proteinExistence type="predicted"/>
<organism evidence="1 2">
    <name type="scientific">Rubellimicrobium roseum</name>
    <dbReference type="NCBI Taxonomy" id="687525"/>
    <lineage>
        <taxon>Bacteria</taxon>
        <taxon>Pseudomonadati</taxon>
        <taxon>Pseudomonadota</taxon>
        <taxon>Alphaproteobacteria</taxon>
        <taxon>Rhodobacterales</taxon>
        <taxon>Roseobacteraceae</taxon>
        <taxon>Rubellimicrobium</taxon>
    </lineage>
</organism>
<dbReference type="RefSeq" id="WP_139082257.1">
    <property type="nucleotide sequence ID" value="NZ_VDFV01000020.1"/>
</dbReference>
<sequence length="85" mass="9494">MTKPPERLMYMLALRQMEARSDVAREAYGRLEASVAAATKVHPRTVILDWLEAELARLPEAGEEREGWASLLLREAVAFGNAVRG</sequence>
<dbReference type="Proteomes" id="UP000305709">
    <property type="component" value="Unassembled WGS sequence"/>
</dbReference>